<organism evidence="3 4">
    <name type="scientific">Hyaloscypha hepaticicola</name>
    <dbReference type="NCBI Taxonomy" id="2082293"/>
    <lineage>
        <taxon>Eukaryota</taxon>
        <taxon>Fungi</taxon>
        <taxon>Dikarya</taxon>
        <taxon>Ascomycota</taxon>
        <taxon>Pezizomycotina</taxon>
        <taxon>Leotiomycetes</taxon>
        <taxon>Helotiales</taxon>
        <taxon>Hyaloscyphaceae</taxon>
        <taxon>Hyaloscypha</taxon>
    </lineage>
</organism>
<reference evidence="3 4" key="1">
    <citation type="submission" date="2016-05" db="EMBL/GenBank/DDBJ databases">
        <title>A degradative enzymes factory behind the ericoid mycorrhizal symbiosis.</title>
        <authorList>
            <consortium name="DOE Joint Genome Institute"/>
            <person name="Martino E."/>
            <person name="Morin E."/>
            <person name="Grelet G."/>
            <person name="Kuo A."/>
            <person name="Kohler A."/>
            <person name="Daghino S."/>
            <person name="Barry K."/>
            <person name="Choi C."/>
            <person name="Cichocki N."/>
            <person name="Clum A."/>
            <person name="Copeland A."/>
            <person name="Hainaut M."/>
            <person name="Haridas S."/>
            <person name="Labutti K."/>
            <person name="Lindquist E."/>
            <person name="Lipzen A."/>
            <person name="Khouja H.-R."/>
            <person name="Murat C."/>
            <person name="Ohm R."/>
            <person name="Olson A."/>
            <person name="Spatafora J."/>
            <person name="Veneault-Fourrey C."/>
            <person name="Henrissat B."/>
            <person name="Grigoriev I."/>
            <person name="Martin F."/>
            <person name="Perotto S."/>
        </authorList>
    </citation>
    <scope>NUCLEOTIDE SEQUENCE [LARGE SCALE GENOMIC DNA]</scope>
    <source>
        <strain evidence="3 4">UAMH 7357</strain>
    </source>
</reference>
<protein>
    <recommendedName>
        <fullName evidence="2">DUF6590 domain-containing protein</fullName>
    </recommendedName>
</protein>
<dbReference type="STRING" id="1745343.A0A2J6PGJ4"/>
<proteinExistence type="predicted"/>
<evidence type="ECO:0000313" key="4">
    <source>
        <dbReference type="Proteomes" id="UP000235672"/>
    </source>
</evidence>
<dbReference type="OrthoDB" id="3559580at2759"/>
<evidence type="ECO:0000313" key="3">
    <source>
        <dbReference type="EMBL" id="PMD13138.1"/>
    </source>
</evidence>
<dbReference type="Pfam" id="PF20233">
    <property type="entry name" value="DUF6590"/>
    <property type="match status" value="1"/>
</dbReference>
<gene>
    <name evidence="3" type="ORF">NA56DRAFT_651954</name>
</gene>
<sequence length="114" mass="12828">MVIKGTPGTEEPLDPRFRVQPSRSFRPGQVSFQIKYEVLLLTIALVFGVLWFEPLEENARSDSATEVTAFLWEAGDGRSTKRVHSSIRRFVVVAADFGHCQCQSSPTTDKEQQN</sequence>
<feature type="domain" description="DUF6590" evidence="2">
    <location>
        <begin position="46"/>
        <end position="102"/>
    </location>
</feature>
<name>A0A2J6PGJ4_9HELO</name>
<dbReference type="Proteomes" id="UP000235672">
    <property type="component" value="Unassembled WGS sequence"/>
</dbReference>
<keyword evidence="4" id="KW-1185">Reference proteome</keyword>
<dbReference type="InterPro" id="IPR046497">
    <property type="entry name" value="DUF6590"/>
</dbReference>
<dbReference type="EMBL" id="KZ613535">
    <property type="protein sequence ID" value="PMD13138.1"/>
    <property type="molecule type" value="Genomic_DNA"/>
</dbReference>
<dbReference type="AlphaFoldDB" id="A0A2J6PGJ4"/>
<evidence type="ECO:0000256" key="1">
    <source>
        <dbReference type="SAM" id="MobiDB-lite"/>
    </source>
</evidence>
<feature type="region of interest" description="Disordered" evidence="1">
    <location>
        <begin position="1"/>
        <end position="20"/>
    </location>
</feature>
<accession>A0A2J6PGJ4</accession>
<evidence type="ECO:0000259" key="2">
    <source>
        <dbReference type="Pfam" id="PF20233"/>
    </source>
</evidence>